<dbReference type="EMBL" id="JAODAN010000001">
    <property type="protein sequence ID" value="KAK1926888.1"/>
    <property type="molecule type" value="Genomic_DNA"/>
</dbReference>
<keyword evidence="5 6" id="KW-0472">Membrane</keyword>
<evidence type="ECO:0000256" key="6">
    <source>
        <dbReference type="SAM" id="Phobius"/>
    </source>
</evidence>
<dbReference type="SUPFAM" id="SSF103473">
    <property type="entry name" value="MFS general substrate transporter"/>
    <property type="match status" value="2"/>
</dbReference>
<dbReference type="GO" id="GO:0016020">
    <property type="term" value="C:membrane"/>
    <property type="evidence" value="ECO:0007669"/>
    <property type="project" value="UniProtKB-SubCell"/>
</dbReference>
<reference evidence="8" key="1">
    <citation type="submission" date="2023-02" db="EMBL/GenBank/DDBJ databases">
        <title>Identification and recombinant expression of a fungal hydrolase from Papiliotrema laurentii that hydrolyzes apple cutin and clears colloidal polyester polyurethane.</title>
        <authorList>
            <consortium name="DOE Joint Genome Institute"/>
            <person name="Roman V.A."/>
            <person name="Bojanowski C."/>
            <person name="Crable B.R."/>
            <person name="Wagner D.N."/>
            <person name="Hung C.S."/>
            <person name="Nadeau L.J."/>
            <person name="Schratz L."/>
            <person name="Haridas S."/>
            <person name="Pangilinan J."/>
            <person name="Lipzen A."/>
            <person name="Na H."/>
            <person name="Yan M."/>
            <person name="Ng V."/>
            <person name="Grigoriev I.V."/>
            <person name="Spatafora J.W."/>
            <person name="Barlow D."/>
            <person name="Biffinger J."/>
            <person name="Kelley-Loughnane N."/>
            <person name="Varaljay V.A."/>
            <person name="Crookes-Goodson W.J."/>
        </authorList>
    </citation>
    <scope>NUCLEOTIDE SEQUENCE</scope>
    <source>
        <strain evidence="8">5307AH</strain>
    </source>
</reference>
<sequence>MSEESIVMELSKPVVQYPNRTRQYVLLGIFALTMFIDVLAASAFFVFTGAVSRDLEIPFAQQSWVITSYAVTFASFLVFWGKNAELLGPKTIFCPAFFCVGVLSLVISFITNRYAFFVLRGIAGVAAAALVPTAYRLIGIAFPLEKRSKAYTLYGMTGSIANVTGTIIAGVVALIPRDQGVQMVEWRWFFRIVAVLAIVLTLTFRIAGALISFWIIPKDAKPDGINRQTWKRLDVPGLVMLQCAIILFITGLTLGASYGWGRATFLAPFLIAIVLFPLFFWRESRIPYDNALIPSALWRLPNFLVLVLLSLLTLGWWSVMFLPFIETFHDVHGETYLLSALRTLPIGVSAGFISVVLVLYPSIIARPKWPIVISLTLSSVAYVLFTQAPSVVGKTYWSYLLPGMLIGSAGMQVVLLSTNVGLVLAAPPEMSGLVGAVYQTGLQTSSVIALSIQAGLLTTFEGGIQNLKNLRASFYFELGWTVLWLIGFTLLYRSSKEPHRSKTLDGEGKENLEVPLHV</sequence>
<dbReference type="Pfam" id="PF07690">
    <property type="entry name" value="MFS_1"/>
    <property type="match status" value="1"/>
</dbReference>
<feature type="transmembrane region" description="Helical" evidence="6">
    <location>
        <begin position="117"/>
        <end position="138"/>
    </location>
</feature>
<keyword evidence="9" id="KW-1185">Reference proteome</keyword>
<evidence type="ECO:0000259" key="7">
    <source>
        <dbReference type="PROSITE" id="PS50850"/>
    </source>
</evidence>
<dbReference type="InterPro" id="IPR036259">
    <property type="entry name" value="MFS_trans_sf"/>
</dbReference>
<evidence type="ECO:0000256" key="1">
    <source>
        <dbReference type="ARBA" id="ARBA00004141"/>
    </source>
</evidence>
<keyword evidence="3 6" id="KW-0812">Transmembrane</keyword>
<organism evidence="8 9">
    <name type="scientific">Papiliotrema laurentii</name>
    <name type="common">Cryptococcus laurentii</name>
    <dbReference type="NCBI Taxonomy" id="5418"/>
    <lineage>
        <taxon>Eukaryota</taxon>
        <taxon>Fungi</taxon>
        <taxon>Dikarya</taxon>
        <taxon>Basidiomycota</taxon>
        <taxon>Agaricomycotina</taxon>
        <taxon>Tremellomycetes</taxon>
        <taxon>Tremellales</taxon>
        <taxon>Rhynchogastremaceae</taxon>
        <taxon>Papiliotrema</taxon>
    </lineage>
</organism>
<dbReference type="InterPro" id="IPR011701">
    <property type="entry name" value="MFS"/>
</dbReference>
<dbReference type="Proteomes" id="UP001182556">
    <property type="component" value="Unassembled WGS sequence"/>
</dbReference>
<evidence type="ECO:0000256" key="2">
    <source>
        <dbReference type="ARBA" id="ARBA00022448"/>
    </source>
</evidence>
<feature type="transmembrane region" description="Helical" evidence="6">
    <location>
        <begin position="372"/>
        <end position="392"/>
    </location>
</feature>
<feature type="transmembrane region" description="Helical" evidence="6">
    <location>
        <begin position="92"/>
        <end position="111"/>
    </location>
</feature>
<proteinExistence type="predicted"/>
<feature type="transmembrane region" description="Helical" evidence="6">
    <location>
        <begin position="265"/>
        <end position="282"/>
    </location>
</feature>
<feature type="transmembrane region" description="Helical" evidence="6">
    <location>
        <begin position="150"/>
        <end position="176"/>
    </location>
</feature>
<feature type="transmembrane region" description="Helical" evidence="6">
    <location>
        <begin position="404"/>
        <end position="426"/>
    </location>
</feature>
<dbReference type="PROSITE" id="PS50850">
    <property type="entry name" value="MFS"/>
    <property type="match status" value="1"/>
</dbReference>
<dbReference type="Gene3D" id="1.20.1250.20">
    <property type="entry name" value="MFS general substrate transporter like domains"/>
    <property type="match status" value="2"/>
</dbReference>
<keyword evidence="4 6" id="KW-1133">Transmembrane helix</keyword>
<feature type="transmembrane region" description="Helical" evidence="6">
    <location>
        <begin position="237"/>
        <end position="259"/>
    </location>
</feature>
<dbReference type="InterPro" id="IPR020846">
    <property type="entry name" value="MFS_dom"/>
</dbReference>
<protein>
    <submittedName>
        <fullName evidence="8">Major facilitator superfamily domain-containing protein</fullName>
    </submittedName>
</protein>
<evidence type="ECO:0000313" key="9">
    <source>
        <dbReference type="Proteomes" id="UP001182556"/>
    </source>
</evidence>
<evidence type="ECO:0000313" key="8">
    <source>
        <dbReference type="EMBL" id="KAK1926888.1"/>
    </source>
</evidence>
<comment type="subcellular location">
    <subcellularLocation>
        <location evidence="1">Membrane</location>
        <topology evidence="1">Multi-pass membrane protein</topology>
    </subcellularLocation>
</comment>
<feature type="transmembrane region" description="Helical" evidence="6">
    <location>
        <begin position="433"/>
        <end position="452"/>
    </location>
</feature>
<feature type="transmembrane region" description="Helical" evidence="6">
    <location>
        <begin position="188"/>
        <end position="216"/>
    </location>
</feature>
<gene>
    <name evidence="8" type="ORF">DB88DRAFT_533744</name>
</gene>
<evidence type="ECO:0000256" key="5">
    <source>
        <dbReference type="ARBA" id="ARBA00023136"/>
    </source>
</evidence>
<dbReference type="AlphaFoldDB" id="A0AAD9L8E6"/>
<accession>A0AAD9L8E6</accession>
<name>A0AAD9L8E6_PAPLA</name>
<feature type="transmembrane region" description="Helical" evidence="6">
    <location>
        <begin position="59"/>
        <end position="80"/>
    </location>
</feature>
<feature type="domain" description="Major facilitator superfamily (MFS) profile" evidence="7">
    <location>
        <begin position="26"/>
        <end position="496"/>
    </location>
</feature>
<dbReference type="PANTHER" id="PTHR42718">
    <property type="entry name" value="MAJOR FACILITATOR SUPERFAMILY MULTIDRUG TRANSPORTER MFSC"/>
    <property type="match status" value="1"/>
</dbReference>
<comment type="caution">
    <text evidence="8">The sequence shown here is derived from an EMBL/GenBank/DDBJ whole genome shotgun (WGS) entry which is preliminary data.</text>
</comment>
<feature type="transmembrane region" description="Helical" evidence="6">
    <location>
        <begin position="24"/>
        <end position="47"/>
    </location>
</feature>
<keyword evidence="2" id="KW-0813">Transport</keyword>
<evidence type="ECO:0000256" key="4">
    <source>
        <dbReference type="ARBA" id="ARBA00022989"/>
    </source>
</evidence>
<feature type="transmembrane region" description="Helical" evidence="6">
    <location>
        <begin position="472"/>
        <end position="492"/>
    </location>
</feature>
<evidence type="ECO:0000256" key="3">
    <source>
        <dbReference type="ARBA" id="ARBA00022692"/>
    </source>
</evidence>
<feature type="transmembrane region" description="Helical" evidence="6">
    <location>
        <begin position="337"/>
        <end position="360"/>
    </location>
</feature>
<feature type="transmembrane region" description="Helical" evidence="6">
    <location>
        <begin position="303"/>
        <end position="325"/>
    </location>
</feature>
<dbReference type="PANTHER" id="PTHR42718:SF9">
    <property type="entry name" value="MAJOR FACILITATOR SUPERFAMILY MULTIDRUG TRANSPORTER MFSC"/>
    <property type="match status" value="1"/>
</dbReference>
<dbReference type="GO" id="GO:0022857">
    <property type="term" value="F:transmembrane transporter activity"/>
    <property type="evidence" value="ECO:0007669"/>
    <property type="project" value="InterPro"/>
</dbReference>